<protein>
    <submittedName>
        <fullName evidence="3">Heterokaryon incompatibility protein-domain-containing protein</fullName>
    </submittedName>
</protein>
<accession>A0ABQ8G6K4</accession>
<dbReference type="PANTHER" id="PTHR24148:SF73">
    <property type="entry name" value="HET DOMAIN PROTEIN (AFU_ORTHOLOGUE AFUA_8G01020)"/>
    <property type="match status" value="1"/>
</dbReference>
<dbReference type="InterPro" id="IPR010730">
    <property type="entry name" value="HET"/>
</dbReference>
<evidence type="ECO:0000259" key="2">
    <source>
        <dbReference type="Pfam" id="PF06985"/>
    </source>
</evidence>
<dbReference type="InterPro" id="IPR052895">
    <property type="entry name" value="HetReg/Transcr_Mod"/>
</dbReference>
<dbReference type="Pfam" id="PF06985">
    <property type="entry name" value="HET"/>
    <property type="match status" value="1"/>
</dbReference>
<proteinExistence type="predicted"/>
<gene>
    <name evidence="3" type="ORF">B0J12DRAFT_130985</name>
</gene>
<dbReference type="EMBL" id="JAGTJR010000017">
    <property type="protein sequence ID" value="KAH7046552.1"/>
    <property type="molecule type" value="Genomic_DNA"/>
</dbReference>
<feature type="region of interest" description="Disordered" evidence="1">
    <location>
        <begin position="473"/>
        <end position="505"/>
    </location>
</feature>
<evidence type="ECO:0000256" key="1">
    <source>
        <dbReference type="SAM" id="MobiDB-lite"/>
    </source>
</evidence>
<organism evidence="3 4">
    <name type="scientific">Macrophomina phaseolina</name>
    <dbReference type="NCBI Taxonomy" id="35725"/>
    <lineage>
        <taxon>Eukaryota</taxon>
        <taxon>Fungi</taxon>
        <taxon>Dikarya</taxon>
        <taxon>Ascomycota</taxon>
        <taxon>Pezizomycotina</taxon>
        <taxon>Dothideomycetes</taxon>
        <taxon>Dothideomycetes incertae sedis</taxon>
        <taxon>Botryosphaeriales</taxon>
        <taxon>Botryosphaeriaceae</taxon>
        <taxon>Macrophomina</taxon>
    </lineage>
</organism>
<feature type="domain" description="Heterokaryon incompatibility" evidence="2">
    <location>
        <begin position="62"/>
        <end position="262"/>
    </location>
</feature>
<sequence length="636" mass="71441">MMIPIYHSTVPVTSTFRHAPLDDGRQFRLLKLYPAHFALRKDAPWLIEYEIVHCSLDNAPPYEAISYVWGSHDKTHMIRLLPGNRTLAVTASVDKVLSDMKKHSTTGYLWIDQFCISQEDELERSHQVTLMGEIYSKARRTLVWTGEPNGYLEDLVGTLKVLGAPSKSNAFRRSRNDAHAEVRRDALRIRAHLESMFPSACSRHSTVRGPGSDVMDMDAEDQSEDEGHCRKCVDAFADNFADSTSRFLARQPVFSRCWIVQEVLLARQVYLAAGDVLISPNDFHRVLSATFLVPKLEKAASKTGHFPDEEPSLHSLNFMAFFWDSFEHGEIPLFSSLLVNLRDGAVSGHFKTSNPRDFIYAFLGLHPHGKALINPDYSWPVEIVYADVARAVIEETGDLSILGVCDSLYHKDRMPSLPSWVPDWSRSCWARALFGPTRQNNFAACGPFQHAAQPRRGAPHLLVMGTPIDRITTIQSPRLPRERPGSTPRSTQDGERRDSQAPDYLELGKTAEELSTTRHPRLSAITPGRILSLLHAGEASFPDDYQYTWRERESILRYAAGRQVAQGVDEPLALVPAPSIVGDEIWLLRGCPAPVVLRRDTRTVEGYQLVGACFVEGTMRGEEAHRLEAARAIHLT</sequence>
<evidence type="ECO:0000313" key="4">
    <source>
        <dbReference type="Proteomes" id="UP000774617"/>
    </source>
</evidence>
<name>A0ABQ8G6K4_9PEZI</name>
<evidence type="ECO:0000313" key="3">
    <source>
        <dbReference type="EMBL" id="KAH7046552.1"/>
    </source>
</evidence>
<comment type="caution">
    <text evidence="3">The sequence shown here is derived from an EMBL/GenBank/DDBJ whole genome shotgun (WGS) entry which is preliminary data.</text>
</comment>
<reference evidence="3 4" key="1">
    <citation type="journal article" date="2021" name="Nat. Commun.">
        <title>Genetic determinants of endophytism in the Arabidopsis root mycobiome.</title>
        <authorList>
            <person name="Mesny F."/>
            <person name="Miyauchi S."/>
            <person name="Thiergart T."/>
            <person name="Pickel B."/>
            <person name="Atanasova L."/>
            <person name="Karlsson M."/>
            <person name="Huettel B."/>
            <person name="Barry K.W."/>
            <person name="Haridas S."/>
            <person name="Chen C."/>
            <person name="Bauer D."/>
            <person name="Andreopoulos W."/>
            <person name="Pangilinan J."/>
            <person name="LaButti K."/>
            <person name="Riley R."/>
            <person name="Lipzen A."/>
            <person name="Clum A."/>
            <person name="Drula E."/>
            <person name="Henrissat B."/>
            <person name="Kohler A."/>
            <person name="Grigoriev I.V."/>
            <person name="Martin F.M."/>
            <person name="Hacquard S."/>
        </authorList>
    </citation>
    <scope>NUCLEOTIDE SEQUENCE [LARGE SCALE GENOMIC DNA]</scope>
    <source>
        <strain evidence="3 4">MPI-SDFR-AT-0080</strain>
    </source>
</reference>
<keyword evidence="4" id="KW-1185">Reference proteome</keyword>
<dbReference type="Proteomes" id="UP000774617">
    <property type="component" value="Unassembled WGS sequence"/>
</dbReference>
<dbReference type="PANTHER" id="PTHR24148">
    <property type="entry name" value="ANKYRIN REPEAT DOMAIN-CONTAINING PROTEIN 39 HOMOLOG-RELATED"/>
    <property type="match status" value="1"/>
</dbReference>